<reference evidence="2" key="1">
    <citation type="journal article" date="2023" name="Nat. Plants">
        <title>Single-cell RNA sequencing provides a high-resolution roadmap for understanding the multicellular compartmentation of specialized metabolism.</title>
        <authorList>
            <person name="Sun S."/>
            <person name="Shen X."/>
            <person name="Li Y."/>
            <person name="Li Y."/>
            <person name="Wang S."/>
            <person name="Li R."/>
            <person name="Zhang H."/>
            <person name="Shen G."/>
            <person name="Guo B."/>
            <person name="Wei J."/>
            <person name="Xu J."/>
            <person name="St-Pierre B."/>
            <person name="Chen S."/>
            <person name="Sun C."/>
        </authorList>
    </citation>
    <scope>NUCLEOTIDE SEQUENCE [LARGE SCALE GENOMIC DNA]</scope>
</reference>
<sequence>MTSKLISKLKSHLVANNLEILVSNVIQEVQVLLQIGCMYKRAWYARKFVVGRRPHSYTVQPTIMANGKNYTLHCFHALAVCKDNGTRPDDYMLDIYSQETYRRTYQSNFYLFGFEDFWRDAPYNLIFYPPNMNNRQGRK</sequence>
<comment type="caution">
    <text evidence="1">The sequence shown here is derived from an EMBL/GenBank/DDBJ whole genome shotgun (WGS) entry which is preliminary data.</text>
</comment>
<name>A0ACC0BGT8_CATRO</name>
<keyword evidence="2" id="KW-1185">Reference proteome</keyword>
<accession>A0ACC0BGT8</accession>
<organism evidence="1 2">
    <name type="scientific">Catharanthus roseus</name>
    <name type="common">Madagascar periwinkle</name>
    <name type="synonym">Vinca rosea</name>
    <dbReference type="NCBI Taxonomy" id="4058"/>
    <lineage>
        <taxon>Eukaryota</taxon>
        <taxon>Viridiplantae</taxon>
        <taxon>Streptophyta</taxon>
        <taxon>Embryophyta</taxon>
        <taxon>Tracheophyta</taxon>
        <taxon>Spermatophyta</taxon>
        <taxon>Magnoliopsida</taxon>
        <taxon>eudicotyledons</taxon>
        <taxon>Gunneridae</taxon>
        <taxon>Pentapetalae</taxon>
        <taxon>asterids</taxon>
        <taxon>lamiids</taxon>
        <taxon>Gentianales</taxon>
        <taxon>Apocynaceae</taxon>
        <taxon>Rauvolfioideae</taxon>
        <taxon>Vinceae</taxon>
        <taxon>Catharanthinae</taxon>
        <taxon>Catharanthus</taxon>
    </lineage>
</organism>
<evidence type="ECO:0000313" key="1">
    <source>
        <dbReference type="EMBL" id="KAI5671829.1"/>
    </source>
</evidence>
<proteinExistence type="predicted"/>
<dbReference type="Proteomes" id="UP001060085">
    <property type="component" value="Linkage Group LG03"/>
</dbReference>
<gene>
    <name evidence="1" type="ORF">M9H77_12193</name>
</gene>
<dbReference type="EMBL" id="CM044703">
    <property type="protein sequence ID" value="KAI5671829.1"/>
    <property type="molecule type" value="Genomic_DNA"/>
</dbReference>
<evidence type="ECO:0000313" key="2">
    <source>
        <dbReference type="Proteomes" id="UP001060085"/>
    </source>
</evidence>
<protein>
    <submittedName>
        <fullName evidence="1">Uncharacterized protein</fullName>
    </submittedName>
</protein>